<dbReference type="PANTHER" id="PTHR10434:SF64">
    <property type="entry name" value="1-ACYL-SN-GLYCEROL-3-PHOSPHATE ACYLTRANSFERASE-RELATED"/>
    <property type="match status" value="1"/>
</dbReference>
<organism evidence="8 9">
    <name type="scientific">Hahella chejuensis (strain KCTC 2396)</name>
    <dbReference type="NCBI Taxonomy" id="349521"/>
    <lineage>
        <taxon>Bacteria</taxon>
        <taxon>Pseudomonadati</taxon>
        <taxon>Pseudomonadota</taxon>
        <taxon>Gammaproteobacteria</taxon>
        <taxon>Oceanospirillales</taxon>
        <taxon>Hahellaceae</taxon>
        <taxon>Hahella</taxon>
    </lineage>
</organism>
<keyword evidence="6" id="KW-0812">Transmembrane</keyword>
<evidence type="ECO:0000313" key="9">
    <source>
        <dbReference type="Proteomes" id="UP000000238"/>
    </source>
</evidence>
<dbReference type="Proteomes" id="UP000000238">
    <property type="component" value="Chromosome"/>
</dbReference>
<dbReference type="RefSeq" id="WP_011395672.1">
    <property type="nucleotide sequence ID" value="NC_007645.1"/>
</dbReference>
<proteinExistence type="predicted"/>
<evidence type="ECO:0000313" key="8">
    <source>
        <dbReference type="EMBL" id="ABC28600.1"/>
    </source>
</evidence>
<evidence type="ECO:0000259" key="7">
    <source>
        <dbReference type="SMART" id="SM00563"/>
    </source>
</evidence>
<dbReference type="GO" id="GO:0006654">
    <property type="term" value="P:phosphatidic acid biosynthetic process"/>
    <property type="evidence" value="ECO:0007669"/>
    <property type="project" value="TreeGrafter"/>
</dbReference>
<keyword evidence="6" id="KW-0472">Membrane</keyword>
<keyword evidence="2" id="KW-0444">Lipid biosynthesis</keyword>
<dbReference type="Pfam" id="PF01553">
    <property type="entry name" value="Acyltransferase"/>
    <property type="match status" value="1"/>
</dbReference>
<name>Q2SL74_HAHCH</name>
<reference evidence="8 9" key="1">
    <citation type="journal article" date="2005" name="Nucleic Acids Res.">
        <title>Genomic blueprint of Hahella chejuensis, a marine microbe producing an algicidal agent.</title>
        <authorList>
            <person name="Jeong H."/>
            <person name="Yim J.H."/>
            <person name="Lee C."/>
            <person name="Choi S.-H."/>
            <person name="Park Y.K."/>
            <person name="Yoon S.H."/>
            <person name="Hur C.-G."/>
            <person name="Kang H.-Y."/>
            <person name="Kim D."/>
            <person name="Lee H.H."/>
            <person name="Park K.H."/>
            <person name="Park S.-H."/>
            <person name="Park H.-S."/>
            <person name="Lee H.K."/>
            <person name="Oh T.K."/>
            <person name="Kim J.F."/>
        </authorList>
    </citation>
    <scope>NUCLEOTIDE SEQUENCE [LARGE SCALE GENOMIC DNA]</scope>
    <source>
        <strain evidence="8 9">KCTC 2396</strain>
    </source>
</reference>
<evidence type="ECO:0000256" key="4">
    <source>
        <dbReference type="ARBA" id="ARBA00023098"/>
    </source>
</evidence>
<evidence type="ECO:0000256" key="6">
    <source>
        <dbReference type="SAM" id="Phobius"/>
    </source>
</evidence>
<dbReference type="STRING" id="349521.HCH_01754"/>
<dbReference type="HOGENOM" id="CLU_027938_0_1_6"/>
<dbReference type="SUPFAM" id="SSF69593">
    <property type="entry name" value="Glycerol-3-phosphate (1)-acyltransferase"/>
    <property type="match status" value="1"/>
</dbReference>
<dbReference type="eggNOG" id="COG0204">
    <property type="taxonomic scope" value="Bacteria"/>
</dbReference>
<evidence type="ECO:0000256" key="3">
    <source>
        <dbReference type="ARBA" id="ARBA00022679"/>
    </source>
</evidence>
<dbReference type="PANTHER" id="PTHR10434">
    <property type="entry name" value="1-ACYL-SN-GLYCEROL-3-PHOSPHATE ACYLTRANSFERASE"/>
    <property type="match status" value="1"/>
</dbReference>
<sequence>MSSVRLFLRASILIPYLTWGAVLAAIVGVIDAIKPGWLQRAPIARFWLAGLCRVLNLRIHASGELHDGPVMVISNHISWLDIPVLGAIKPLHFLSKAEVRSWPFIGWLAAQAGTLFITRGGGKARQVVTELESCMRHGSTTLIFPEGTTTDGQRVKKFHGRLLNAAIRAQVPIQPITLHYRRDNVPDAYAPFIGDDEFVSHLVRLMKATPTDVYVAIHPAMEVAMDTPAESVARTAQQQVGTSLQQMYWSNDPKPDWALADGVA</sequence>
<evidence type="ECO:0000256" key="2">
    <source>
        <dbReference type="ARBA" id="ARBA00022516"/>
    </source>
</evidence>
<keyword evidence="4" id="KW-0443">Lipid metabolism</keyword>
<dbReference type="EMBL" id="CP000155">
    <property type="protein sequence ID" value="ABC28600.1"/>
    <property type="molecule type" value="Genomic_DNA"/>
</dbReference>
<dbReference type="OrthoDB" id="9806880at2"/>
<feature type="domain" description="Phospholipid/glycerol acyltransferase" evidence="7">
    <location>
        <begin position="70"/>
        <end position="181"/>
    </location>
</feature>
<feature type="transmembrane region" description="Helical" evidence="6">
    <location>
        <begin position="6"/>
        <end position="30"/>
    </location>
</feature>
<keyword evidence="3 8" id="KW-0808">Transferase</keyword>
<dbReference type="CDD" id="cd07989">
    <property type="entry name" value="LPLAT_AGPAT-like"/>
    <property type="match status" value="1"/>
</dbReference>
<protein>
    <submittedName>
        <fullName evidence="8">1-acyl-sn-glycerol-3-phosphate acyltransferase</fullName>
    </submittedName>
</protein>
<dbReference type="KEGG" id="hch:HCH_01754"/>
<keyword evidence="6" id="KW-1133">Transmembrane helix</keyword>
<comment type="pathway">
    <text evidence="1">Lipid metabolism.</text>
</comment>
<evidence type="ECO:0000256" key="1">
    <source>
        <dbReference type="ARBA" id="ARBA00005189"/>
    </source>
</evidence>
<accession>Q2SL74</accession>
<dbReference type="InterPro" id="IPR002123">
    <property type="entry name" value="Plipid/glycerol_acylTrfase"/>
</dbReference>
<dbReference type="AlphaFoldDB" id="Q2SL74"/>
<gene>
    <name evidence="8" type="ordered locus">HCH_01754</name>
</gene>
<dbReference type="GO" id="GO:0003841">
    <property type="term" value="F:1-acylglycerol-3-phosphate O-acyltransferase activity"/>
    <property type="evidence" value="ECO:0007669"/>
    <property type="project" value="TreeGrafter"/>
</dbReference>
<keyword evidence="5 8" id="KW-0012">Acyltransferase</keyword>
<keyword evidence="9" id="KW-1185">Reference proteome</keyword>
<evidence type="ECO:0000256" key="5">
    <source>
        <dbReference type="ARBA" id="ARBA00023315"/>
    </source>
</evidence>
<dbReference type="SMART" id="SM00563">
    <property type="entry name" value="PlsC"/>
    <property type="match status" value="1"/>
</dbReference>